<keyword evidence="4" id="KW-1185">Reference proteome</keyword>
<feature type="region of interest" description="Disordered" evidence="1">
    <location>
        <begin position="1"/>
        <end position="29"/>
    </location>
</feature>
<dbReference type="Proteomes" id="UP000005240">
    <property type="component" value="Unassembled WGS sequence"/>
</dbReference>
<reference evidence="2" key="1">
    <citation type="submission" date="2009-11" db="EMBL/GenBank/DDBJ databases">
        <authorList>
            <consortium name="The Broad Institute Genome Sequencing Platform"/>
            <person name="Ward D."/>
            <person name="Feldgarden M."/>
            <person name="Earl A."/>
            <person name="Young S.K."/>
            <person name="Zeng Q."/>
            <person name="Koehrsen M."/>
            <person name="Alvarado L."/>
            <person name="Berlin A."/>
            <person name="Bochicchio J."/>
            <person name="Borenstein D."/>
            <person name="Chapman S.B."/>
            <person name="Chen Z."/>
            <person name="Engels R."/>
            <person name="Freedman E."/>
            <person name="Gellesch M."/>
            <person name="Goldberg J."/>
            <person name="Griggs A."/>
            <person name="Gujja S."/>
            <person name="Heilman E."/>
            <person name="Heiman D."/>
            <person name="Hepburn T."/>
            <person name="Howarth C."/>
            <person name="Jen D."/>
            <person name="Larson L."/>
            <person name="Lewis B."/>
            <person name="Mehta T."/>
            <person name="Park D."/>
            <person name="Pearson M."/>
            <person name="Roberts A."/>
            <person name="Saif S."/>
            <person name="Shea T."/>
            <person name="Shenoy N."/>
            <person name="Sisk P."/>
            <person name="Stolte C."/>
            <person name="Sykes S."/>
            <person name="Thomson T."/>
            <person name="Walk T."/>
            <person name="White J."/>
            <person name="Yandava C."/>
            <person name="Izard J."/>
            <person name="Baranova O.V."/>
            <person name="Blanton J.M."/>
            <person name="Tanner A.C."/>
            <person name="Dewhirst F.E."/>
            <person name="Haas B."/>
            <person name="Nusbaum C."/>
            <person name="Birren B."/>
        </authorList>
    </citation>
    <scope>NUCLEOTIDE SEQUENCE [LARGE SCALE GENOMIC DNA]</scope>
    <source>
        <strain evidence="2">1-1 BBBD Race 1</strain>
    </source>
</reference>
<feature type="compositionally biased region" description="Polar residues" evidence="1">
    <location>
        <begin position="1136"/>
        <end position="1149"/>
    </location>
</feature>
<sequence>MSDSGSNHKDLSQPHSPPKDPDNEPINGRKIFFAPSGNEQTFIDHNCTLDDEGYPLYPNRQTIFVKTPEMTIHNFGHVGFPKTTSVDWLPVGGVSANCQGDPKCPGSAGKFPGKVGHQACKNTLIQFDENKLTGWAILRHHGTHNHPWPAPKKPDPLSKLKLKNEIKKNPSAGAFKLKLGKPTAPLNPFESVTKIHEAFVNRINPDKGGAGVGDMFHWNHVGLLIISVSFRPGVEHFTFQTKWMAERLITCNHNNKVYSGGLLSDVTYRLFEMGYLLSTSMFCEETGRWIPVQLSWIRGLSAEYYQAHFTTLFDQFLQPSFSFLDRETLVRQVVDFSLAQREGFILAYMKVFSVADCQQALSKLKGCHEHFRAQVTRVKRNWAVVPPEQEAEFQKLCLDLLVLPEAGKPTHDQKIDELRRLFPKTRRWLDWWTMLDVEAILFPSKQMMISDSGNGKDNLPDTTNAQESMHCLYYMISEGKKCLIIGMAQLYAFVKTLEDDWHAVMRGVSIEYGAKNKGQQDLALSIGWQKSPKRNPANRKKAELNDGRAPDTTAALLPKNSGGRPPGSRNLIKDSMTTYISYAASDAPARKFRCWLAAALESLYALFNPLWLRGTNGLKSNIFTTLVKHFNARSTWELTLTGQIRSMLTAGQNSLHSTANKLSPGSFNASVFCSTNLFIDLLIDPFLRKNPKTSYPPRDLFTVTEVRTATCEARPDIEQPHPRGIRDVTVLRIQKEMFEAANMEPCSVQGLITTWASDGIASTSGLCCKSCPSTKQPAEPHHIIEKSVLTVENGGAPQHLYLFAQVSTIFNEDEQKMSDEQQTFMAGLDFPRYLEFHGVKYTLFARGFWNGSHYWCKMLKNLGGISGVWMHDDRQNGGIARLISPDQSTIAGRAPNTSWVFYSRPWSSSEDEFVSKSIANIARDHPGAPGSLPFAHLGMLLNNSPNSPIEDQQIAALSDKQGPKSILLDGKEVAAAPKKNRRPKKVNLPLNEDDLPIEDQHTAAVSDKQAPKILLDAKEVATAQKKKWRPKKVTRLQEAGSSPSGAAQATIGAPSGEEKPGDLKRKASGEFRIRLKVLKTNNPQPMIADSNIEEKKCPIKGRQASTTIKPTIEEQKTSGKVKIPSDRQQKPIRVGSRSSTRKASQALQA</sequence>
<evidence type="ECO:0000313" key="3">
    <source>
        <dbReference type="EnsemblFungi" id="PTTG_28733-t43_1-p1"/>
    </source>
</evidence>
<dbReference type="EnsemblFungi" id="PTTG_28733-t43_1">
    <property type="protein sequence ID" value="PTTG_28733-t43_1-p1"/>
    <property type="gene ID" value="PTTG_28733"/>
</dbReference>
<feature type="region of interest" description="Disordered" evidence="1">
    <location>
        <begin position="973"/>
        <end position="997"/>
    </location>
</feature>
<feature type="compositionally biased region" description="Basic and acidic residues" evidence="1">
    <location>
        <begin position="540"/>
        <end position="549"/>
    </location>
</feature>
<dbReference type="OrthoDB" id="2496644at2759"/>
<feature type="compositionally biased region" description="Basic residues" evidence="1">
    <location>
        <begin position="1025"/>
        <end position="1034"/>
    </location>
</feature>
<dbReference type="AlphaFoldDB" id="A0A180G9Z6"/>
<evidence type="ECO:0008006" key="5">
    <source>
        <dbReference type="Google" id="ProtNLM"/>
    </source>
</evidence>
<evidence type="ECO:0000313" key="4">
    <source>
        <dbReference type="Proteomes" id="UP000005240"/>
    </source>
</evidence>
<gene>
    <name evidence="2" type="ORF">PTTG_28733</name>
</gene>
<evidence type="ECO:0000313" key="2">
    <source>
        <dbReference type="EMBL" id="OAV89319.1"/>
    </source>
</evidence>
<accession>A0A180G9Z6</accession>
<reference evidence="2" key="2">
    <citation type="submission" date="2016-05" db="EMBL/GenBank/DDBJ databases">
        <title>Comparative analysis highlights variable genome content of wheat rusts and divergence of the mating loci.</title>
        <authorList>
            <person name="Cuomo C.A."/>
            <person name="Bakkeren G."/>
            <person name="Szabo L."/>
            <person name="Khalil H."/>
            <person name="Joly D."/>
            <person name="Goldberg J."/>
            <person name="Young S."/>
            <person name="Zeng Q."/>
            <person name="Fellers J."/>
        </authorList>
    </citation>
    <scope>NUCLEOTIDE SEQUENCE [LARGE SCALE GENOMIC DNA]</scope>
    <source>
        <strain evidence="2">1-1 BBBD Race 1</strain>
    </source>
</reference>
<feature type="region of interest" description="Disordered" evidence="1">
    <location>
        <begin position="1025"/>
        <end position="1064"/>
    </location>
</feature>
<organism evidence="2">
    <name type="scientific">Puccinia triticina (isolate 1-1 / race 1 (BBBD))</name>
    <name type="common">Brown leaf rust fungus</name>
    <dbReference type="NCBI Taxonomy" id="630390"/>
    <lineage>
        <taxon>Eukaryota</taxon>
        <taxon>Fungi</taxon>
        <taxon>Dikarya</taxon>
        <taxon>Basidiomycota</taxon>
        <taxon>Pucciniomycotina</taxon>
        <taxon>Pucciniomycetes</taxon>
        <taxon>Pucciniales</taxon>
        <taxon>Pucciniaceae</taxon>
        <taxon>Puccinia</taxon>
    </lineage>
</organism>
<feature type="region of interest" description="Disordered" evidence="1">
    <location>
        <begin position="528"/>
        <end position="570"/>
    </location>
</feature>
<name>A0A180G9Z6_PUCT1</name>
<dbReference type="VEuPathDB" id="FungiDB:PTTG_28733"/>
<reference evidence="3 4" key="3">
    <citation type="journal article" date="2017" name="G3 (Bethesda)">
        <title>Comparative analysis highlights variable genome content of wheat rusts and divergence of the mating loci.</title>
        <authorList>
            <person name="Cuomo C.A."/>
            <person name="Bakkeren G."/>
            <person name="Khalil H.B."/>
            <person name="Panwar V."/>
            <person name="Joly D."/>
            <person name="Linning R."/>
            <person name="Sakthikumar S."/>
            <person name="Song X."/>
            <person name="Adiconis X."/>
            <person name="Fan L."/>
            <person name="Goldberg J.M."/>
            <person name="Levin J.Z."/>
            <person name="Young S."/>
            <person name="Zeng Q."/>
            <person name="Anikster Y."/>
            <person name="Bruce M."/>
            <person name="Wang M."/>
            <person name="Yin C."/>
            <person name="McCallum B."/>
            <person name="Szabo L.J."/>
            <person name="Hulbert S."/>
            <person name="Chen X."/>
            <person name="Fellers J.P."/>
        </authorList>
    </citation>
    <scope>NUCLEOTIDE SEQUENCE</scope>
    <source>
        <strain evidence="4">Isolate 1-1 / race 1 (BBBD)</strain>
        <strain evidence="3">isolate 1-1 / race 1 (BBBD)</strain>
    </source>
</reference>
<protein>
    <recommendedName>
        <fullName evidence="5">GCM domain-containing protein</fullName>
    </recommendedName>
</protein>
<proteinExistence type="predicted"/>
<feature type="compositionally biased region" description="Basic and acidic residues" evidence="1">
    <location>
        <begin position="1111"/>
        <end position="1129"/>
    </location>
</feature>
<dbReference type="STRING" id="630390.A0A180G9Z6"/>
<evidence type="ECO:0000256" key="1">
    <source>
        <dbReference type="SAM" id="MobiDB-lite"/>
    </source>
</evidence>
<reference evidence="3" key="4">
    <citation type="submission" date="2025-05" db="UniProtKB">
        <authorList>
            <consortium name="EnsemblFungi"/>
        </authorList>
    </citation>
    <scope>IDENTIFICATION</scope>
    <source>
        <strain evidence="3">isolate 1-1 / race 1 (BBBD)</strain>
    </source>
</reference>
<feature type="region of interest" description="Disordered" evidence="1">
    <location>
        <begin position="1084"/>
        <end position="1149"/>
    </location>
</feature>
<feature type="compositionally biased region" description="Basic and acidic residues" evidence="1">
    <location>
        <begin position="1"/>
        <end position="22"/>
    </location>
</feature>
<dbReference type="EMBL" id="ADAS02000132">
    <property type="protein sequence ID" value="OAV89319.1"/>
    <property type="molecule type" value="Genomic_DNA"/>
</dbReference>